<dbReference type="PROSITE" id="PS51257">
    <property type="entry name" value="PROKAR_LIPOPROTEIN"/>
    <property type="match status" value="1"/>
</dbReference>
<dbReference type="RefSeq" id="WP_120108949.1">
    <property type="nucleotide sequence ID" value="NZ_RAHJ01000018.1"/>
</dbReference>
<evidence type="ECO:0000313" key="4">
    <source>
        <dbReference type="Proteomes" id="UP000284322"/>
    </source>
</evidence>
<keyword evidence="2" id="KW-0472">Membrane</keyword>
<dbReference type="Gene3D" id="2.20.200.10">
    <property type="entry name" value="Outer membrane efflux proteins (OEP)"/>
    <property type="match status" value="1"/>
</dbReference>
<dbReference type="Pfam" id="PF02321">
    <property type="entry name" value="OEP"/>
    <property type="match status" value="2"/>
</dbReference>
<dbReference type="EMBL" id="RAHJ01000018">
    <property type="protein sequence ID" value="RJX67939.1"/>
    <property type="molecule type" value="Genomic_DNA"/>
</dbReference>
<keyword evidence="2" id="KW-0449">Lipoprotein</keyword>
<evidence type="ECO:0000256" key="2">
    <source>
        <dbReference type="RuleBase" id="RU362097"/>
    </source>
</evidence>
<dbReference type="NCBIfam" id="TIGR01845">
    <property type="entry name" value="outer_NodT"/>
    <property type="match status" value="1"/>
</dbReference>
<reference evidence="3 4" key="1">
    <citation type="submission" date="2018-09" db="EMBL/GenBank/DDBJ databases">
        <title>Altererythrobacter sp.Ery1 and Ery12, the genome sequencing of novel strains in genus Alterythrobacter.</title>
        <authorList>
            <person name="Cheng H."/>
            <person name="Wu Y.-H."/>
            <person name="Fang C."/>
            <person name="Xu X.-W."/>
        </authorList>
    </citation>
    <scope>NUCLEOTIDE SEQUENCE [LARGE SCALE GENOMIC DNA]</scope>
    <source>
        <strain evidence="3 4">Ery12</strain>
    </source>
</reference>
<dbReference type="InterPro" id="IPR003423">
    <property type="entry name" value="OMP_efflux"/>
</dbReference>
<feature type="chain" id="PRO_5018824001" evidence="2">
    <location>
        <begin position="21"/>
        <end position="465"/>
    </location>
</feature>
<protein>
    <submittedName>
        <fullName evidence="3">Efflux transporter outer membrane subunit</fullName>
    </submittedName>
</protein>
<dbReference type="Gene3D" id="1.20.1600.10">
    <property type="entry name" value="Outer membrane efflux proteins (OEP)"/>
    <property type="match status" value="1"/>
</dbReference>
<evidence type="ECO:0000256" key="1">
    <source>
        <dbReference type="ARBA" id="ARBA00007613"/>
    </source>
</evidence>
<dbReference type="Proteomes" id="UP000284322">
    <property type="component" value="Unassembled WGS sequence"/>
</dbReference>
<keyword evidence="2" id="KW-0732">Signal</keyword>
<sequence length="465" mass="48184">MIARRIIAGGLAVPLAVSLAACSLAPQTALPPPPVPQSWPVGDAYLAQSEADLPQVPYTQVFRDQRLQQVVALALDNNRDIRIAAANLAAARAQVRAVRSAQFPAIGATAAATGTAQGTDGDWSELYSLQGGVASYEVDLFGKLSNATAAQRDRALATEAAVRTVRLGIAANVAAAWATYAADRDLLALAEATAKNASDSVRLTRARFEGGVAPRSDLSQAEQILATAQDNIAAQKTALAQDENLLRLLVGADVDPALLPGGLSEIDGSFATLPAGLSSQALLRRPDVIAAEYDLRAANADIGVARAKLFPSISLTGLVGLASTALADLFTGGAFRATAGADAGLSIFDAGGRRADVAVSEAQRDAALASYERAIQTAFREVADALAVQGTLAERLRANRANATAAATTATLAEARYTNGVASFLDSLVAQRSLYTAQRAEVSMELASILNRVTLYQVLGSDAFE</sequence>
<dbReference type="InterPro" id="IPR010131">
    <property type="entry name" value="MdtP/NodT-like"/>
</dbReference>
<feature type="signal peptide" evidence="2">
    <location>
        <begin position="1"/>
        <end position="20"/>
    </location>
</feature>
<keyword evidence="2" id="KW-0812">Transmembrane</keyword>
<comment type="subcellular location">
    <subcellularLocation>
        <location evidence="2">Cell membrane</location>
        <topology evidence="2">Lipid-anchor</topology>
    </subcellularLocation>
</comment>
<keyword evidence="4" id="KW-1185">Reference proteome</keyword>
<evidence type="ECO:0000313" key="3">
    <source>
        <dbReference type="EMBL" id="RJX67939.1"/>
    </source>
</evidence>
<dbReference type="AlphaFoldDB" id="A0A419R2A6"/>
<dbReference type="GO" id="GO:0005886">
    <property type="term" value="C:plasma membrane"/>
    <property type="evidence" value="ECO:0007669"/>
    <property type="project" value="UniProtKB-SubCell"/>
</dbReference>
<keyword evidence="2" id="KW-1134">Transmembrane beta strand</keyword>
<dbReference type="PANTHER" id="PTHR30203">
    <property type="entry name" value="OUTER MEMBRANE CATION EFFLUX PROTEIN"/>
    <property type="match status" value="1"/>
</dbReference>
<gene>
    <name evidence="3" type="ORF">D6858_08305</name>
</gene>
<name>A0A419R2A6_9SPHN</name>
<dbReference type="SUPFAM" id="SSF56954">
    <property type="entry name" value="Outer membrane efflux proteins (OEP)"/>
    <property type="match status" value="1"/>
</dbReference>
<dbReference type="GO" id="GO:0015562">
    <property type="term" value="F:efflux transmembrane transporter activity"/>
    <property type="evidence" value="ECO:0007669"/>
    <property type="project" value="InterPro"/>
</dbReference>
<accession>A0A419R2A6</accession>
<dbReference type="OrthoDB" id="7181739at2"/>
<keyword evidence="2" id="KW-0564">Palmitate</keyword>
<proteinExistence type="inferred from homology"/>
<organism evidence="3 4">
    <name type="scientific">Tsuneonella suprasediminis</name>
    <dbReference type="NCBI Taxonomy" id="2306996"/>
    <lineage>
        <taxon>Bacteria</taxon>
        <taxon>Pseudomonadati</taxon>
        <taxon>Pseudomonadota</taxon>
        <taxon>Alphaproteobacteria</taxon>
        <taxon>Sphingomonadales</taxon>
        <taxon>Erythrobacteraceae</taxon>
        <taxon>Tsuneonella</taxon>
    </lineage>
</organism>
<comment type="caution">
    <text evidence="3">The sequence shown here is derived from an EMBL/GenBank/DDBJ whole genome shotgun (WGS) entry which is preliminary data.</text>
</comment>
<comment type="similarity">
    <text evidence="1 2">Belongs to the outer membrane factor (OMF) (TC 1.B.17) family.</text>
</comment>
<dbReference type="PANTHER" id="PTHR30203:SF32">
    <property type="entry name" value="CATION EFFLUX SYSTEM PROTEIN CUSC"/>
    <property type="match status" value="1"/>
</dbReference>